<feature type="region of interest" description="Disordered" evidence="1">
    <location>
        <begin position="104"/>
        <end position="127"/>
    </location>
</feature>
<feature type="region of interest" description="Disordered" evidence="1">
    <location>
        <begin position="61"/>
        <end position="84"/>
    </location>
</feature>
<keyword evidence="3" id="KW-1185">Reference proteome</keyword>
<name>A0A834K313_VESVU</name>
<dbReference type="AlphaFoldDB" id="A0A834K313"/>
<dbReference type="EMBL" id="JACSEA010000007">
    <property type="protein sequence ID" value="KAF7396361.1"/>
    <property type="molecule type" value="Genomic_DNA"/>
</dbReference>
<organism evidence="2 3">
    <name type="scientific">Vespula vulgaris</name>
    <name type="common">Yellow jacket</name>
    <name type="synonym">Wasp</name>
    <dbReference type="NCBI Taxonomy" id="7454"/>
    <lineage>
        <taxon>Eukaryota</taxon>
        <taxon>Metazoa</taxon>
        <taxon>Ecdysozoa</taxon>
        <taxon>Arthropoda</taxon>
        <taxon>Hexapoda</taxon>
        <taxon>Insecta</taxon>
        <taxon>Pterygota</taxon>
        <taxon>Neoptera</taxon>
        <taxon>Endopterygota</taxon>
        <taxon>Hymenoptera</taxon>
        <taxon>Apocrita</taxon>
        <taxon>Aculeata</taxon>
        <taxon>Vespoidea</taxon>
        <taxon>Vespidae</taxon>
        <taxon>Vespinae</taxon>
        <taxon>Vespula</taxon>
    </lineage>
</organism>
<gene>
    <name evidence="2" type="ORF">HZH66_007223</name>
</gene>
<protein>
    <submittedName>
        <fullName evidence="2">Uncharacterized protein</fullName>
    </submittedName>
</protein>
<accession>A0A834K313</accession>
<comment type="caution">
    <text evidence="2">The sequence shown here is derived from an EMBL/GenBank/DDBJ whole genome shotgun (WGS) entry which is preliminary data.</text>
</comment>
<evidence type="ECO:0000256" key="1">
    <source>
        <dbReference type="SAM" id="MobiDB-lite"/>
    </source>
</evidence>
<evidence type="ECO:0000313" key="3">
    <source>
        <dbReference type="Proteomes" id="UP000614350"/>
    </source>
</evidence>
<reference evidence="2" key="1">
    <citation type="journal article" date="2020" name="G3 (Bethesda)">
        <title>High-Quality Assemblies for Three Invasive Social Wasps from the &lt;i&gt;Vespula&lt;/i&gt; Genus.</title>
        <authorList>
            <person name="Harrop T.W.R."/>
            <person name="Guhlin J."/>
            <person name="McLaughlin G.M."/>
            <person name="Permina E."/>
            <person name="Stockwell P."/>
            <person name="Gilligan J."/>
            <person name="Le Lec M.F."/>
            <person name="Gruber M.A.M."/>
            <person name="Quinn O."/>
            <person name="Lovegrove M."/>
            <person name="Duncan E.J."/>
            <person name="Remnant E.J."/>
            <person name="Van Eeckhoven J."/>
            <person name="Graham B."/>
            <person name="Knapp R.A."/>
            <person name="Langford K.W."/>
            <person name="Kronenberg Z."/>
            <person name="Press M.O."/>
            <person name="Eacker S.M."/>
            <person name="Wilson-Rankin E.E."/>
            <person name="Purcell J."/>
            <person name="Lester P.J."/>
            <person name="Dearden P.K."/>
        </authorList>
    </citation>
    <scope>NUCLEOTIDE SEQUENCE</scope>
    <source>
        <strain evidence="2">Marl-1</strain>
    </source>
</reference>
<dbReference type="Proteomes" id="UP000614350">
    <property type="component" value="Unassembled WGS sequence"/>
</dbReference>
<proteinExistence type="predicted"/>
<sequence length="179" mass="20907">MSSIEKSKEYYTRKQFKAIAVYDSTRGTLLMAPRKRLPERAAVFRERRRLMVKDSNFSNDFISTPTPLRPSSIEEHGDDEDEEDDSFWKFRSLARGIDRKRHFNFVPPSANGKQRMRLHRSRNETESIASSATMNYTGRDYRVNVSGRMAAILSHRRTSASFMLESTKRTTMSKRIENQ</sequence>
<evidence type="ECO:0000313" key="2">
    <source>
        <dbReference type="EMBL" id="KAF7396361.1"/>
    </source>
</evidence>